<evidence type="ECO:0000259" key="3">
    <source>
        <dbReference type="PROSITE" id="PS50089"/>
    </source>
</evidence>
<evidence type="ECO:0000256" key="1">
    <source>
        <dbReference type="PROSITE-ProRule" id="PRU00175"/>
    </source>
</evidence>
<sequence>MSVNAAEAPQRPTWKSSVGRTPAVRFESVCEGLLLPEQECSVCLTDFEPDAEINHLPCGHVFHKMCLEKWLKYLERNVPTLQDSDVAPGRGGGRRRYSSNVSSSEMNECSLRKLKVSV</sequence>
<keyword evidence="1" id="KW-0863">Zinc-finger</keyword>
<organism evidence="4 5">
    <name type="scientific">Camellia sinensis</name>
    <name type="common">Tea plant</name>
    <name type="synonym">Thea sinensis</name>
    <dbReference type="NCBI Taxonomy" id="4442"/>
    <lineage>
        <taxon>Eukaryota</taxon>
        <taxon>Viridiplantae</taxon>
        <taxon>Streptophyta</taxon>
        <taxon>Embryophyta</taxon>
        <taxon>Tracheophyta</taxon>
        <taxon>Spermatophyta</taxon>
        <taxon>Magnoliopsida</taxon>
        <taxon>eudicotyledons</taxon>
        <taxon>Gunneridae</taxon>
        <taxon>Pentapetalae</taxon>
        <taxon>asterids</taxon>
        <taxon>Ericales</taxon>
        <taxon>Theaceae</taxon>
        <taxon>Camellia</taxon>
    </lineage>
</organism>
<dbReference type="EMBL" id="JACBKZ010000005">
    <property type="protein sequence ID" value="KAF5949390.1"/>
    <property type="molecule type" value="Genomic_DNA"/>
</dbReference>
<evidence type="ECO:0000313" key="5">
    <source>
        <dbReference type="Proteomes" id="UP000593564"/>
    </source>
</evidence>
<comment type="caution">
    <text evidence="4">The sequence shown here is derived from an EMBL/GenBank/DDBJ whole genome shotgun (WGS) entry which is preliminary data.</text>
</comment>
<dbReference type="InterPro" id="IPR001841">
    <property type="entry name" value="Znf_RING"/>
</dbReference>
<accession>A0A7J7H8W7</accession>
<dbReference type="Proteomes" id="UP000593564">
    <property type="component" value="Unassembled WGS sequence"/>
</dbReference>
<dbReference type="AlphaFoldDB" id="A0A7J7H8W7"/>
<dbReference type="PANTHER" id="PTHR47258">
    <property type="match status" value="1"/>
</dbReference>
<gene>
    <name evidence="4" type="ORF">HYC85_011383</name>
</gene>
<dbReference type="Pfam" id="PF13639">
    <property type="entry name" value="zf-RING_2"/>
    <property type="match status" value="1"/>
</dbReference>
<dbReference type="InterPro" id="IPR013083">
    <property type="entry name" value="Znf_RING/FYVE/PHD"/>
</dbReference>
<keyword evidence="1" id="KW-0862">Zinc</keyword>
<dbReference type="PANTHER" id="PTHR47258:SF1">
    <property type="entry name" value="E3 UBIQUITIN-PROTEIN LIGASE XERICO-RELATED"/>
    <property type="match status" value="1"/>
</dbReference>
<evidence type="ECO:0000256" key="2">
    <source>
        <dbReference type="SAM" id="MobiDB-lite"/>
    </source>
</evidence>
<protein>
    <recommendedName>
        <fullName evidence="3">RING-type domain-containing protein</fullName>
    </recommendedName>
</protein>
<reference evidence="5" key="1">
    <citation type="journal article" date="2020" name="Nat. Commun.">
        <title>Genome assembly of wild tea tree DASZ reveals pedigree and selection history of tea varieties.</title>
        <authorList>
            <person name="Zhang W."/>
            <person name="Zhang Y."/>
            <person name="Qiu H."/>
            <person name="Guo Y."/>
            <person name="Wan H."/>
            <person name="Zhang X."/>
            <person name="Scossa F."/>
            <person name="Alseekh S."/>
            <person name="Zhang Q."/>
            <person name="Wang P."/>
            <person name="Xu L."/>
            <person name="Schmidt M.H."/>
            <person name="Jia X."/>
            <person name="Li D."/>
            <person name="Zhu A."/>
            <person name="Guo F."/>
            <person name="Chen W."/>
            <person name="Ni D."/>
            <person name="Usadel B."/>
            <person name="Fernie A.R."/>
            <person name="Wen W."/>
        </authorList>
    </citation>
    <scope>NUCLEOTIDE SEQUENCE [LARGE SCALE GENOMIC DNA]</scope>
    <source>
        <strain evidence="5">cv. G240</strain>
    </source>
</reference>
<dbReference type="PROSITE" id="PS50089">
    <property type="entry name" value="ZF_RING_2"/>
    <property type="match status" value="1"/>
</dbReference>
<evidence type="ECO:0000313" key="4">
    <source>
        <dbReference type="EMBL" id="KAF5949390.1"/>
    </source>
</evidence>
<keyword evidence="1" id="KW-0479">Metal-binding</keyword>
<feature type="region of interest" description="Disordered" evidence="2">
    <location>
        <begin position="82"/>
        <end position="107"/>
    </location>
</feature>
<dbReference type="SUPFAM" id="SSF57850">
    <property type="entry name" value="RING/U-box"/>
    <property type="match status" value="1"/>
</dbReference>
<dbReference type="InterPro" id="IPR044249">
    <property type="entry name" value="XERICO-like"/>
</dbReference>
<dbReference type="GO" id="GO:0008270">
    <property type="term" value="F:zinc ion binding"/>
    <property type="evidence" value="ECO:0007669"/>
    <property type="project" value="UniProtKB-KW"/>
</dbReference>
<feature type="domain" description="RING-type" evidence="3">
    <location>
        <begin position="40"/>
        <end position="82"/>
    </location>
</feature>
<dbReference type="Gene3D" id="3.30.40.10">
    <property type="entry name" value="Zinc/RING finger domain, C3HC4 (zinc finger)"/>
    <property type="match status" value="1"/>
</dbReference>
<feature type="compositionally biased region" description="Polar residues" evidence="2">
    <location>
        <begin position="98"/>
        <end position="107"/>
    </location>
</feature>
<keyword evidence="5" id="KW-1185">Reference proteome</keyword>
<reference evidence="4 5" key="2">
    <citation type="submission" date="2020-07" db="EMBL/GenBank/DDBJ databases">
        <title>Genome assembly of wild tea tree DASZ reveals pedigree and selection history of tea varieties.</title>
        <authorList>
            <person name="Zhang W."/>
        </authorList>
    </citation>
    <scope>NUCLEOTIDE SEQUENCE [LARGE SCALE GENOMIC DNA]</scope>
    <source>
        <strain evidence="5">cv. G240</strain>
        <tissue evidence="4">Leaf</tissue>
    </source>
</reference>
<proteinExistence type="predicted"/>
<name>A0A7J7H8W7_CAMSI</name>